<dbReference type="Pfam" id="PF00534">
    <property type="entry name" value="Glycos_transf_1"/>
    <property type="match status" value="1"/>
</dbReference>
<dbReference type="Proteomes" id="UP001249851">
    <property type="component" value="Unassembled WGS sequence"/>
</dbReference>
<dbReference type="GO" id="GO:0006506">
    <property type="term" value="P:GPI anchor biosynthetic process"/>
    <property type="evidence" value="ECO:0007669"/>
    <property type="project" value="InterPro"/>
</dbReference>
<reference evidence="4" key="2">
    <citation type="journal article" date="2023" name="Science">
        <title>Genomic signatures of disease resistance in endangered staghorn corals.</title>
        <authorList>
            <person name="Vollmer S.V."/>
            <person name="Selwyn J.D."/>
            <person name="Despard B.A."/>
            <person name="Roesel C.L."/>
        </authorList>
    </citation>
    <scope>NUCLEOTIDE SEQUENCE</scope>
    <source>
        <strain evidence="4">K2</strain>
    </source>
</reference>
<dbReference type="GO" id="GO:0017176">
    <property type="term" value="F:phosphatidylinositol N-acetylglucosaminyltransferase activity"/>
    <property type="evidence" value="ECO:0007669"/>
    <property type="project" value="TreeGrafter"/>
</dbReference>
<feature type="domain" description="PIGA GPI anchor biosynthesis" evidence="3">
    <location>
        <begin position="123"/>
        <end position="157"/>
    </location>
</feature>
<accession>A0AAD9PVA1</accession>
<gene>
    <name evidence="4" type="ORF">P5673_029921</name>
</gene>
<dbReference type="GO" id="GO:0000506">
    <property type="term" value="C:glycosylphosphatidylinositol-N-acetylglucosaminyltransferase (GPI-GnT) complex"/>
    <property type="evidence" value="ECO:0007669"/>
    <property type="project" value="TreeGrafter"/>
</dbReference>
<dbReference type="InterPro" id="IPR013234">
    <property type="entry name" value="PIGA_GPI_anchor_biosynthesis"/>
</dbReference>
<evidence type="ECO:0000256" key="1">
    <source>
        <dbReference type="ARBA" id="ARBA00022676"/>
    </source>
</evidence>
<comment type="caution">
    <text evidence="4">The sequence shown here is derived from an EMBL/GenBank/DDBJ whole genome shotgun (WGS) entry which is preliminary data.</text>
</comment>
<dbReference type="Pfam" id="PF08288">
    <property type="entry name" value="PIGA"/>
    <property type="match status" value="1"/>
</dbReference>
<dbReference type="EMBL" id="JARQWQ010000124">
    <property type="protein sequence ID" value="KAK2549538.1"/>
    <property type="molecule type" value="Genomic_DNA"/>
</dbReference>
<dbReference type="PANTHER" id="PTHR45871:SF1">
    <property type="entry name" value="PHOSPHATIDYLINOSITOL N-ACETYLGLUCOSAMINYLTRANSFERASE SUBUNIT A"/>
    <property type="match status" value="1"/>
</dbReference>
<feature type="domain" description="Glycosyl transferase family 1" evidence="2">
    <location>
        <begin position="220"/>
        <end position="364"/>
    </location>
</feature>
<organism evidence="4 5">
    <name type="scientific">Acropora cervicornis</name>
    <name type="common">Staghorn coral</name>
    <dbReference type="NCBI Taxonomy" id="6130"/>
    <lineage>
        <taxon>Eukaryota</taxon>
        <taxon>Metazoa</taxon>
        <taxon>Cnidaria</taxon>
        <taxon>Anthozoa</taxon>
        <taxon>Hexacorallia</taxon>
        <taxon>Scleractinia</taxon>
        <taxon>Astrocoeniina</taxon>
        <taxon>Acroporidae</taxon>
        <taxon>Acropora</taxon>
    </lineage>
</organism>
<evidence type="ECO:0000313" key="4">
    <source>
        <dbReference type="EMBL" id="KAK2549538.1"/>
    </source>
</evidence>
<dbReference type="InterPro" id="IPR001296">
    <property type="entry name" value="Glyco_trans_1"/>
</dbReference>
<dbReference type="PANTHER" id="PTHR45871">
    <property type="entry name" value="N-ACETYLGLUCOSAMINYL-PHOSPHATIDYLINOSITOL BIOSYNTHETIC PROTEIN"/>
    <property type="match status" value="1"/>
</dbReference>
<evidence type="ECO:0000259" key="2">
    <source>
        <dbReference type="Pfam" id="PF00534"/>
    </source>
</evidence>
<keyword evidence="1 4" id="KW-0808">Transferase</keyword>
<sequence length="394" mass="43828">LNFIGTVTYPVPMFLQKRMQHVQNAAASFVLNHYSSEEDVSKLGWLPTLENTKLNILKLGNYALYNNNWPEYLTLSRHNPSCTLRSSSTPLLQISLLKGTFQNSVANLYNDLPASISSITDYHHFAFSTLCHDALLHARTMGLRTLFTDHSLFGFADASSIVTNKFLQFSLADIDHVICVSHTSKENTVLRASMKPEMVSVIPNAVDAHVFTPDTSRRTPGKITVVVVSRLVYRKGMDLLAGILPIMCANYADIQFIIGGDGPKRALLEEVCEQCKLRDRVQFLGKLEHEKVRDVLVQGDIFLNTSLTEAFCIAIVEAASCGLQVVSTKVGGVPEVLPSEMIKLAEPTLVAALDRAVADARNNTLFVPEEAHDRIKTMYTWQNVARRTERKAHP</sequence>
<name>A0AAD9PVA1_ACRCE</name>
<dbReference type="AlphaFoldDB" id="A0AAD9PVA1"/>
<dbReference type="Gene3D" id="3.40.50.2000">
    <property type="entry name" value="Glycogen Phosphorylase B"/>
    <property type="match status" value="2"/>
</dbReference>
<keyword evidence="5" id="KW-1185">Reference proteome</keyword>
<dbReference type="SUPFAM" id="SSF53756">
    <property type="entry name" value="UDP-Glycosyltransferase/glycogen phosphorylase"/>
    <property type="match status" value="1"/>
</dbReference>
<keyword evidence="1 4" id="KW-0328">Glycosyltransferase</keyword>
<evidence type="ECO:0000259" key="3">
    <source>
        <dbReference type="Pfam" id="PF08288"/>
    </source>
</evidence>
<reference evidence="4" key="1">
    <citation type="journal article" date="2023" name="G3 (Bethesda)">
        <title>Whole genome assembly and annotation of the endangered Caribbean coral Acropora cervicornis.</title>
        <authorList>
            <person name="Selwyn J.D."/>
            <person name="Vollmer S.V."/>
        </authorList>
    </citation>
    <scope>NUCLEOTIDE SEQUENCE</scope>
    <source>
        <strain evidence="4">K2</strain>
    </source>
</reference>
<feature type="non-terminal residue" evidence="4">
    <location>
        <position position="394"/>
    </location>
</feature>
<evidence type="ECO:0000313" key="5">
    <source>
        <dbReference type="Proteomes" id="UP001249851"/>
    </source>
</evidence>
<proteinExistence type="predicted"/>
<protein>
    <submittedName>
        <fullName evidence="4">Phosphatidylinositol N-acetylglucosaminyltransferase subunit A</fullName>
    </submittedName>
</protein>